<keyword evidence="4" id="KW-1185">Reference proteome</keyword>
<name>A0A2P7YDQ6_9PEZI</name>
<reference evidence="3 4" key="1">
    <citation type="submission" date="2017-05" db="EMBL/GenBank/DDBJ databases">
        <title>Draft genome sequence of Elsinoe australis.</title>
        <authorList>
            <person name="Cheng Q."/>
        </authorList>
    </citation>
    <scope>NUCLEOTIDE SEQUENCE [LARGE SCALE GENOMIC DNA]</scope>
    <source>
        <strain evidence="3 4">NL1</strain>
    </source>
</reference>
<dbReference type="AlphaFoldDB" id="A0A2P7YDQ6"/>
<dbReference type="InterPro" id="IPR057229">
    <property type="entry name" value="DUF7907"/>
</dbReference>
<evidence type="ECO:0000313" key="4">
    <source>
        <dbReference type="Proteomes" id="UP000243723"/>
    </source>
</evidence>
<dbReference type="OrthoDB" id="3518533at2759"/>
<feature type="chain" id="PRO_5015115228" description="DUF7907 domain-containing protein" evidence="1">
    <location>
        <begin position="19"/>
        <end position="225"/>
    </location>
</feature>
<proteinExistence type="predicted"/>
<protein>
    <recommendedName>
        <fullName evidence="2">DUF7907 domain-containing protein</fullName>
    </recommendedName>
</protein>
<evidence type="ECO:0000259" key="2">
    <source>
        <dbReference type="Pfam" id="PF25484"/>
    </source>
</evidence>
<accession>A0A2P7YDQ6</accession>
<dbReference type="EMBL" id="NHZQ01000447">
    <property type="protein sequence ID" value="PSK34085.1"/>
    <property type="molecule type" value="Genomic_DNA"/>
</dbReference>
<evidence type="ECO:0000256" key="1">
    <source>
        <dbReference type="SAM" id="SignalP"/>
    </source>
</evidence>
<feature type="domain" description="DUF7907" evidence="2">
    <location>
        <begin position="26"/>
        <end position="211"/>
    </location>
</feature>
<evidence type="ECO:0000313" key="3">
    <source>
        <dbReference type="EMBL" id="PSK34085.1"/>
    </source>
</evidence>
<feature type="signal peptide" evidence="1">
    <location>
        <begin position="1"/>
        <end position="18"/>
    </location>
</feature>
<dbReference type="STRING" id="40998.A0A2P7YDQ6"/>
<gene>
    <name evidence="3" type="ORF">B9Z65_8411</name>
</gene>
<sequence length="225" mass="25342">MRSFFLLPLLTLAGLGSCEDIFADVQTFTVVTKLKPGQDGKSRFNALTLTPYYSGTPEQYDLLLMKPKQASKKGLKPVVGFLSPSEIKNAKGQPLKNLFFDWRSYPNSPEVLTPRIRQMNKQTSWAFTELSGGRSTQFITLSDNTVENGVWSRTKDGLQFNTRASRGGVQFGEWMVCEWWKHQPQLFMRIKDDAEKAPIPSSCATVWLMPKDIPKPQPTETATAT</sequence>
<keyword evidence="1" id="KW-0732">Signal</keyword>
<dbReference type="Pfam" id="PF25484">
    <property type="entry name" value="DUF7907"/>
    <property type="match status" value="1"/>
</dbReference>
<dbReference type="Proteomes" id="UP000243723">
    <property type="component" value="Unassembled WGS sequence"/>
</dbReference>
<comment type="caution">
    <text evidence="3">The sequence shown here is derived from an EMBL/GenBank/DDBJ whole genome shotgun (WGS) entry which is preliminary data.</text>
</comment>
<dbReference type="PROSITE" id="PS51257">
    <property type="entry name" value="PROKAR_LIPOPROTEIN"/>
    <property type="match status" value="1"/>
</dbReference>
<organism evidence="3 4">
    <name type="scientific">Elsinoe australis</name>
    <dbReference type="NCBI Taxonomy" id="40998"/>
    <lineage>
        <taxon>Eukaryota</taxon>
        <taxon>Fungi</taxon>
        <taxon>Dikarya</taxon>
        <taxon>Ascomycota</taxon>
        <taxon>Pezizomycotina</taxon>
        <taxon>Dothideomycetes</taxon>
        <taxon>Dothideomycetidae</taxon>
        <taxon>Myriangiales</taxon>
        <taxon>Elsinoaceae</taxon>
        <taxon>Elsinoe</taxon>
    </lineage>
</organism>